<comment type="caution">
    <text evidence="2">The sequence shown here is derived from an EMBL/GenBank/DDBJ whole genome shotgun (WGS) entry which is preliminary data.</text>
</comment>
<dbReference type="InterPro" id="IPR011852">
    <property type="entry name" value="TRAP_TAXI"/>
</dbReference>
<organism evidence="2 3">
    <name type="scientific">Hydrogenophaga palleronii</name>
    <dbReference type="NCBI Taxonomy" id="65655"/>
    <lineage>
        <taxon>Bacteria</taxon>
        <taxon>Pseudomonadati</taxon>
        <taxon>Pseudomonadota</taxon>
        <taxon>Betaproteobacteria</taxon>
        <taxon>Burkholderiales</taxon>
        <taxon>Comamonadaceae</taxon>
        <taxon>Hydrogenophaga</taxon>
    </lineage>
</organism>
<name>A0ABU1WGU0_9BURK</name>
<dbReference type="SUPFAM" id="SSF53850">
    <property type="entry name" value="Periplasmic binding protein-like II"/>
    <property type="match status" value="1"/>
</dbReference>
<keyword evidence="1" id="KW-0472">Membrane</keyword>
<dbReference type="Gene3D" id="3.40.190.10">
    <property type="entry name" value="Periplasmic binding protein-like II"/>
    <property type="match status" value="2"/>
</dbReference>
<keyword evidence="1" id="KW-1133">Transmembrane helix</keyword>
<reference evidence="2 3" key="1">
    <citation type="submission" date="2023-07" db="EMBL/GenBank/DDBJ databases">
        <title>Sorghum-associated microbial communities from plants grown in Nebraska, USA.</title>
        <authorList>
            <person name="Schachtman D."/>
        </authorList>
    </citation>
    <scope>NUCLEOTIDE SEQUENCE [LARGE SCALE GENOMIC DNA]</scope>
    <source>
        <strain evidence="2 3">4249</strain>
    </source>
</reference>
<dbReference type="PANTHER" id="PTHR42941">
    <property type="entry name" value="SLL1037 PROTEIN"/>
    <property type="match status" value="1"/>
</dbReference>
<gene>
    <name evidence="2" type="ORF">J2W49_000361</name>
</gene>
<dbReference type="EMBL" id="JAVDWU010000001">
    <property type="protein sequence ID" value="MDR7148433.1"/>
    <property type="molecule type" value="Genomic_DNA"/>
</dbReference>
<keyword evidence="1" id="KW-0812">Transmembrane</keyword>
<dbReference type="Pfam" id="PF16868">
    <property type="entry name" value="NMT1_3"/>
    <property type="match status" value="1"/>
</dbReference>
<protein>
    <submittedName>
        <fullName evidence="2">TRAP-type uncharacterized transport system substrate-binding protein</fullName>
    </submittedName>
</protein>
<evidence type="ECO:0000313" key="3">
    <source>
        <dbReference type="Proteomes" id="UP001265700"/>
    </source>
</evidence>
<evidence type="ECO:0000256" key="1">
    <source>
        <dbReference type="SAM" id="Phobius"/>
    </source>
</evidence>
<dbReference type="PANTHER" id="PTHR42941:SF1">
    <property type="entry name" value="SLL1037 PROTEIN"/>
    <property type="match status" value="1"/>
</dbReference>
<sequence>MNSAALYQHRWLMIRLPLAVLALALASLVWVRLYPMPPTQLTISTGLADGAYQFYANRYVEAFSRRGIELTVLASEGSTQNLERLQSDPPQTDLALVQGGYGWSSPMSESSQQDGVQTLASVDIEALWLFSRNPPIRSLLQLSGLRIAAGPERSGHRVLLQRLLMQQRIGLDELIWSDLSGQAANEALTRGEIDAVFMVASPSSPGVLALLRNPALTLATLERTTAIAERNNYLESRLLPQDGLGANLPPSDTPMLTTPAHLLVRQDLDPALKRMATAVAMEVHGKAGAFHRAGEFPSLRSSDFPSAPEARQVLLRGLGPMESVLPFWWVQVLQRLLIICVPLLLLTVALFRMVPAWVRWRLESRITRWYGELKFIENDLINKNVDVGGMELSRINGRLREMDQAIGSLKLPKELAQRWYTLHQHVDFVRSRIRGYRGR</sequence>
<dbReference type="RefSeq" id="WP_310311007.1">
    <property type="nucleotide sequence ID" value="NZ_JAVDWU010000001.1"/>
</dbReference>
<accession>A0ABU1WGU0</accession>
<keyword evidence="3" id="KW-1185">Reference proteome</keyword>
<dbReference type="Proteomes" id="UP001265700">
    <property type="component" value="Unassembled WGS sequence"/>
</dbReference>
<proteinExistence type="predicted"/>
<feature type="transmembrane region" description="Helical" evidence="1">
    <location>
        <begin position="336"/>
        <end position="358"/>
    </location>
</feature>
<evidence type="ECO:0000313" key="2">
    <source>
        <dbReference type="EMBL" id="MDR7148433.1"/>
    </source>
</evidence>